<dbReference type="InterPro" id="IPR051684">
    <property type="entry name" value="Electron_Trans/Redox"/>
</dbReference>
<dbReference type="eggNOG" id="COG0348">
    <property type="taxonomic scope" value="Bacteria"/>
</dbReference>
<feature type="transmembrane region" description="Helical" evidence="8">
    <location>
        <begin position="34"/>
        <end position="53"/>
    </location>
</feature>
<evidence type="ECO:0000256" key="2">
    <source>
        <dbReference type="ARBA" id="ARBA00022485"/>
    </source>
</evidence>
<feature type="transmembrane region" description="Helical" evidence="8">
    <location>
        <begin position="88"/>
        <end position="106"/>
    </location>
</feature>
<evidence type="ECO:0000313" key="11">
    <source>
        <dbReference type="Proteomes" id="UP000005709"/>
    </source>
</evidence>
<evidence type="ECO:0000256" key="1">
    <source>
        <dbReference type="ARBA" id="ARBA00022448"/>
    </source>
</evidence>
<dbReference type="PROSITE" id="PS51379">
    <property type="entry name" value="4FE4S_FER_2"/>
    <property type="match status" value="2"/>
</dbReference>
<dbReference type="PANTHER" id="PTHR30176:SF3">
    <property type="entry name" value="FERREDOXIN-TYPE PROTEIN NAPH"/>
    <property type="match status" value="1"/>
</dbReference>
<keyword evidence="6" id="KW-0408">Iron</keyword>
<comment type="caution">
    <text evidence="10">The sequence shown here is derived from an EMBL/GenBank/DDBJ whole genome shotgun (WGS) entry which is preliminary data.</text>
</comment>
<dbReference type="SUPFAM" id="SSF54862">
    <property type="entry name" value="4Fe-4S ferredoxins"/>
    <property type="match status" value="1"/>
</dbReference>
<dbReference type="RefSeq" id="WP_005870842.1">
    <property type="nucleotide sequence ID" value="NZ_ACYG01000022.1"/>
</dbReference>
<name>C8PH05_9BACT</name>
<evidence type="ECO:0000259" key="9">
    <source>
        <dbReference type="PROSITE" id="PS51379"/>
    </source>
</evidence>
<gene>
    <name evidence="10" type="ORF">CAMGR0001_2193</name>
</gene>
<dbReference type="EMBL" id="ACYG01000022">
    <property type="protein sequence ID" value="EEV17826.1"/>
    <property type="molecule type" value="Genomic_DNA"/>
</dbReference>
<keyword evidence="8" id="KW-1133">Transmembrane helix</keyword>
<dbReference type="GO" id="GO:0051539">
    <property type="term" value="F:4 iron, 4 sulfur cluster binding"/>
    <property type="evidence" value="ECO:0007669"/>
    <property type="project" value="UniProtKB-KW"/>
</dbReference>
<keyword evidence="8" id="KW-0472">Membrane</keyword>
<proteinExistence type="predicted"/>
<evidence type="ECO:0000256" key="5">
    <source>
        <dbReference type="ARBA" id="ARBA00022982"/>
    </source>
</evidence>
<feature type="domain" description="4Fe-4S ferredoxin-type" evidence="9">
    <location>
        <begin position="226"/>
        <end position="256"/>
    </location>
</feature>
<keyword evidence="1" id="KW-0813">Transport</keyword>
<dbReference type="PANTHER" id="PTHR30176">
    <property type="entry name" value="FERREDOXIN-TYPE PROTEIN NAPH"/>
    <property type="match status" value="1"/>
</dbReference>
<evidence type="ECO:0000256" key="7">
    <source>
        <dbReference type="ARBA" id="ARBA00023014"/>
    </source>
</evidence>
<dbReference type="AlphaFoldDB" id="C8PH05"/>
<keyword evidence="11" id="KW-1185">Reference proteome</keyword>
<dbReference type="GO" id="GO:0046872">
    <property type="term" value="F:metal ion binding"/>
    <property type="evidence" value="ECO:0007669"/>
    <property type="project" value="UniProtKB-KW"/>
</dbReference>
<dbReference type="GO" id="GO:0005886">
    <property type="term" value="C:plasma membrane"/>
    <property type="evidence" value="ECO:0007669"/>
    <property type="project" value="TreeGrafter"/>
</dbReference>
<dbReference type="Gene3D" id="3.30.70.20">
    <property type="match status" value="1"/>
</dbReference>
<keyword evidence="4" id="KW-0677">Repeat</keyword>
<evidence type="ECO:0000256" key="8">
    <source>
        <dbReference type="SAM" id="Phobius"/>
    </source>
</evidence>
<dbReference type="InterPro" id="IPR017896">
    <property type="entry name" value="4Fe4S_Fe-S-bd"/>
</dbReference>
<feature type="domain" description="4Fe-4S ferredoxin-type" evidence="9">
    <location>
        <begin position="266"/>
        <end position="295"/>
    </location>
</feature>
<dbReference type="Pfam" id="PF12801">
    <property type="entry name" value="Fer4_5"/>
    <property type="match status" value="2"/>
</dbReference>
<dbReference type="InterPro" id="IPR011886">
    <property type="entry name" value="NapH_MauN"/>
</dbReference>
<evidence type="ECO:0000256" key="3">
    <source>
        <dbReference type="ARBA" id="ARBA00022723"/>
    </source>
</evidence>
<keyword evidence="2" id="KW-0004">4Fe-4S</keyword>
<evidence type="ECO:0000256" key="4">
    <source>
        <dbReference type="ARBA" id="ARBA00022737"/>
    </source>
</evidence>
<feature type="transmembrane region" description="Helical" evidence="8">
    <location>
        <begin position="149"/>
        <end position="173"/>
    </location>
</feature>
<keyword evidence="5" id="KW-0249">Electron transport</keyword>
<sequence length="300" mass="33503">MDKYNSRCTIKNTSFFSTFALKNRSGKLRPSIRALRYATVFLVHLLFVLSFRADIQILEGDISGSRILGFHLADPFATLEVIAAHKDLPINLLIGSGTILLFYFIAGGKAFCSWICPYGALSEIGEKLHNTLISKHVIKERSLPRGMRYAIWAVFLLLSAITDLLVFEIFNVVGILSRLIIYGFSLAGLWIVFVFLLEVFFSRRAWCAHLCPLGSTYSLAAKASLSKITWDKSRCDHCGVCQDVCFVSHVLDITKKKASENLGDKSKFMLKGIDCTLCGRCIDVCHQDALSIGNKLKDMI</sequence>
<keyword evidence="7" id="KW-0411">Iron-sulfur</keyword>
<reference evidence="10 11" key="1">
    <citation type="submission" date="2009-07" db="EMBL/GenBank/DDBJ databases">
        <authorList>
            <person name="Madupu R."/>
            <person name="Sebastian Y."/>
            <person name="Durkin A.S."/>
            <person name="Torralba M."/>
            <person name="Methe B."/>
            <person name="Sutton G.G."/>
            <person name="Strausberg R.L."/>
            <person name="Nelson K.E."/>
        </authorList>
    </citation>
    <scope>NUCLEOTIDE SEQUENCE [LARGE SCALE GENOMIC DNA]</scope>
    <source>
        <strain evidence="10 11">RM3268</strain>
    </source>
</reference>
<evidence type="ECO:0000256" key="6">
    <source>
        <dbReference type="ARBA" id="ARBA00023004"/>
    </source>
</evidence>
<feature type="transmembrane region" description="Helical" evidence="8">
    <location>
        <begin position="179"/>
        <end position="201"/>
    </location>
</feature>
<accession>C8PH05</accession>
<dbReference type="NCBIfam" id="TIGR02163">
    <property type="entry name" value="napH"/>
    <property type="match status" value="1"/>
</dbReference>
<keyword evidence="3" id="KW-0479">Metal-binding</keyword>
<organism evidence="10 11">
    <name type="scientific">Campylobacter gracilis RM3268</name>
    <dbReference type="NCBI Taxonomy" id="553220"/>
    <lineage>
        <taxon>Bacteria</taxon>
        <taxon>Pseudomonadati</taxon>
        <taxon>Campylobacterota</taxon>
        <taxon>Epsilonproteobacteria</taxon>
        <taxon>Campylobacterales</taxon>
        <taxon>Campylobacteraceae</taxon>
        <taxon>Campylobacter</taxon>
    </lineage>
</organism>
<evidence type="ECO:0000313" key="10">
    <source>
        <dbReference type="EMBL" id="EEV17826.1"/>
    </source>
</evidence>
<keyword evidence="8" id="KW-0812">Transmembrane</keyword>
<dbReference type="OrthoDB" id="9784262at2"/>
<dbReference type="STRING" id="824.CGRAC_1994"/>
<dbReference type="Proteomes" id="UP000005709">
    <property type="component" value="Unassembled WGS sequence"/>
</dbReference>
<protein>
    <submittedName>
        <fullName evidence="10">Ferredoxin-type protein, NapH/MauN family</fullName>
    </submittedName>
</protein>
<dbReference type="Pfam" id="PF12838">
    <property type="entry name" value="Fer4_7"/>
    <property type="match status" value="1"/>
</dbReference>